<evidence type="ECO:0000259" key="4">
    <source>
        <dbReference type="PROSITE" id="PS50902"/>
    </source>
</evidence>
<keyword evidence="3" id="KW-0408">Iron</keyword>
<organism evidence="5">
    <name type="scientific">bioreactor metagenome</name>
    <dbReference type="NCBI Taxonomy" id="1076179"/>
    <lineage>
        <taxon>unclassified sequences</taxon>
        <taxon>metagenomes</taxon>
        <taxon>ecological metagenomes</taxon>
    </lineage>
</organism>
<keyword evidence="5" id="KW-0560">Oxidoreductase</keyword>
<dbReference type="Pfam" id="PF19583">
    <property type="entry name" value="ODP"/>
    <property type="match status" value="1"/>
</dbReference>
<dbReference type="PANTHER" id="PTHR32145">
    <property type="entry name" value="DIFLAVIN FLAVOPROTEIN A 2-RELATED"/>
    <property type="match status" value="1"/>
</dbReference>
<dbReference type="AlphaFoldDB" id="A0A644ZMR1"/>
<dbReference type="GO" id="GO:0009055">
    <property type="term" value="F:electron transfer activity"/>
    <property type="evidence" value="ECO:0007669"/>
    <property type="project" value="InterPro"/>
</dbReference>
<dbReference type="PANTHER" id="PTHR32145:SF11">
    <property type="entry name" value="DIFLAVIN FLAVOPROTEIN A 2-RELATED"/>
    <property type="match status" value="1"/>
</dbReference>
<name>A0A644ZMR1_9ZZZZ</name>
<dbReference type="Gene3D" id="3.40.50.360">
    <property type="match status" value="1"/>
</dbReference>
<sequence>MDGVITNNPALDMLVVKDGDTLDLGGRELSFINAPFLHWPDGMFTWSPQDKTLFSCDFLGCHFCEPYTFDYNIVYNREYELALRVYFDAIFAPFKPYVVSGLEKIRDLDLETVCTSHGPVLTKNCRLSYALEKYIEWSAPLPAGPKLIPVFYCSAYGNTGKIAEAVRSGVLDALPEANCEIFDLNYQDMGEMQALLARSSAFAVGSPTINADAVAPIWHLLSHVDAINNRKRPALVFGSYGWSGEAVPNLTARLAGLKSAVFGEGFKVNFVPSSDDLEKARELGSAFAASLRAESK</sequence>
<evidence type="ECO:0000256" key="2">
    <source>
        <dbReference type="ARBA" id="ARBA00022982"/>
    </source>
</evidence>
<evidence type="ECO:0000256" key="1">
    <source>
        <dbReference type="ARBA" id="ARBA00022448"/>
    </source>
</evidence>
<dbReference type="GO" id="GO:0016491">
    <property type="term" value="F:oxidoreductase activity"/>
    <property type="evidence" value="ECO:0007669"/>
    <property type="project" value="UniProtKB-KW"/>
</dbReference>
<proteinExistence type="predicted"/>
<dbReference type="InterPro" id="IPR045761">
    <property type="entry name" value="ODP_dom"/>
</dbReference>
<keyword evidence="2" id="KW-0249">Electron transport</keyword>
<keyword evidence="1" id="KW-0813">Transport</keyword>
<comment type="caution">
    <text evidence="5">The sequence shown here is derived from an EMBL/GenBank/DDBJ whole genome shotgun (WGS) entry which is preliminary data.</text>
</comment>
<reference evidence="5" key="1">
    <citation type="submission" date="2019-08" db="EMBL/GenBank/DDBJ databases">
        <authorList>
            <person name="Kucharzyk K."/>
            <person name="Murdoch R.W."/>
            <person name="Higgins S."/>
            <person name="Loffler F."/>
        </authorList>
    </citation>
    <scope>NUCLEOTIDE SEQUENCE</scope>
</reference>
<evidence type="ECO:0000313" key="5">
    <source>
        <dbReference type="EMBL" id="MPM42195.1"/>
    </source>
</evidence>
<dbReference type="EMBL" id="VSSQ01009639">
    <property type="protein sequence ID" value="MPM42195.1"/>
    <property type="molecule type" value="Genomic_DNA"/>
</dbReference>
<gene>
    <name evidence="5" type="primary">fprA2_1</name>
    <name evidence="5" type="ORF">SDC9_88858</name>
</gene>
<dbReference type="SUPFAM" id="SSF52218">
    <property type="entry name" value="Flavoproteins"/>
    <property type="match status" value="1"/>
</dbReference>
<dbReference type="SUPFAM" id="SSF56281">
    <property type="entry name" value="Metallo-hydrolase/oxidoreductase"/>
    <property type="match status" value="1"/>
</dbReference>
<dbReference type="InterPro" id="IPR001226">
    <property type="entry name" value="Flavodoxin_CS"/>
</dbReference>
<dbReference type="GO" id="GO:0010181">
    <property type="term" value="F:FMN binding"/>
    <property type="evidence" value="ECO:0007669"/>
    <property type="project" value="InterPro"/>
</dbReference>
<accession>A0A644ZMR1</accession>
<feature type="domain" description="Flavodoxin-like" evidence="4">
    <location>
        <begin position="148"/>
        <end position="288"/>
    </location>
</feature>
<dbReference type="InterPro" id="IPR036866">
    <property type="entry name" value="RibonucZ/Hydroxyglut_hydro"/>
</dbReference>
<dbReference type="InterPro" id="IPR008254">
    <property type="entry name" value="Flavodoxin/NO_synth"/>
</dbReference>
<dbReference type="PROSITE" id="PS50902">
    <property type="entry name" value="FLAVODOXIN_LIKE"/>
    <property type="match status" value="1"/>
</dbReference>
<dbReference type="Pfam" id="PF00258">
    <property type="entry name" value="Flavodoxin_1"/>
    <property type="match status" value="1"/>
</dbReference>
<evidence type="ECO:0000256" key="3">
    <source>
        <dbReference type="ARBA" id="ARBA00023004"/>
    </source>
</evidence>
<dbReference type="InterPro" id="IPR051285">
    <property type="entry name" value="NADH_oxidoreductase_modular"/>
</dbReference>
<dbReference type="EC" id="1.6.3.4" evidence="5"/>
<dbReference type="PROSITE" id="PS00201">
    <property type="entry name" value="FLAVODOXIN"/>
    <property type="match status" value="1"/>
</dbReference>
<protein>
    <submittedName>
        <fullName evidence="5">Flavo-diiron protein FprA2</fullName>
        <ecNumber evidence="5">1.6.3.4</ecNumber>
    </submittedName>
</protein>
<dbReference type="InterPro" id="IPR029039">
    <property type="entry name" value="Flavoprotein-like_sf"/>
</dbReference>
<dbReference type="Gene3D" id="3.60.15.10">
    <property type="entry name" value="Ribonuclease Z/Hydroxyacylglutathione hydrolase-like"/>
    <property type="match status" value="1"/>
</dbReference>